<protein>
    <submittedName>
        <fullName evidence="1">Formyltransferase/hydrolase complex Fhc subunit C</fullName>
    </submittedName>
</protein>
<dbReference type="GO" id="GO:0016491">
    <property type="term" value="F:oxidoreductase activity"/>
    <property type="evidence" value="ECO:0007669"/>
    <property type="project" value="InterPro"/>
</dbReference>
<keyword evidence="1" id="KW-0808">Transferase</keyword>
<dbReference type="PANTHER" id="PTHR39673:SF5">
    <property type="entry name" value="TUNGSTEN-CONTAINING FORMYLMETHANOFURAN DEHYDROGENASE 2 SUBUNIT C"/>
    <property type="match status" value="1"/>
</dbReference>
<dbReference type="GO" id="GO:0016740">
    <property type="term" value="F:transferase activity"/>
    <property type="evidence" value="ECO:0007669"/>
    <property type="project" value="UniProtKB-KW"/>
</dbReference>
<name>A0A5C6EQA1_9BACT</name>
<dbReference type="GO" id="GO:0016787">
    <property type="term" value="F:hydrolase activity"/>
    <property type="evidence" value="ECO:0007669"/>
    <property type="project" value="UniProtKB-KW"/>
</dbReference>
<dbReference type="EMBL" id="SJPX01000004">
    <property type="protein sequence ID" value="TWU49741.1"/>
    <property type="molecule type" value="Genomic_DNA"/>
</dbReference>
<dbReference type="Proteomes" id="UP000317977">
    <property type="component" value="Unassembled WGS sequence"/>
</dbReference>
<dbReference type="RefSeq" id="WP_186776415.1">
    <property type="nucleotide sequence ID" value="NZ_SJPX01000004.1"/>
</dbReference>
<dbReference type="PANTHER" id="PTHR39673">
    <property type="entry name" value="TUNGSTEN FORMYLMETHANOFURAN DEHYDROGENASE, SUBUNIT C (FWDC)"/>
    <property type="match status" value="1"/>
</dbReference>
<dbReference type="AlphaFoldDB" id="A0A5C6EQA1"/>
<dbReference type="InterPro" id="IPR036485">
    <property type="entry name" value="Glu_synth_asu_C_sf"/>
</dbReference>
<evidence type="ECO:0000313" key="2">
    <source>
        <dbReference type="Proteomes" id="UP000317977"/>
    </source>
</evidence>
<gene>
    <name evidence="1" type="primary">fhcC</name>
    <name evidence="1" type="ORF">Poly59_43660</name>
</gene>
<organism evidence="1 2">
    <name type="scientific">Rubripirellula reticaptiva</name>
    <dbReference type="NCBI Taxonomy" id="2528013"/>
    <lineage>
        <taxon>Bacteria</taxon>
        <taxon>Pseudomonadati</taxon>
        <taxon>Planctomycetota</taxon>
        <taxon>Planctomycetia</taxon>
        <taxon>Pirellulales</taxon>
        <taxon>Pirellulaceae</taxon>
        <taxon>Rubripirellula</taxon>
    </lineage>
</organism>
<keyword evidence="1" id="KW-0378">Hydrolase</keyword>
<reference evidence="1 2" key="1">
    <citation type="submission" date="2019-02" db="EMBL/GenBank/DDBJ databases">
        <title>Deep-cultivation of Planctomycetes and their phenomic and genomic characterization uncovers novel biology.</title>
        <authorList>
            <person name="Wiegand S."/>
            <person name="Jogler M."/>
            <person name="Boedeker C."/>
            <person name="Pinto D."/>
            <person name="Vollmers J."/>
            <person name="Rivas-Marin E."/>
            <person name="Kohn T."/>
            <person name="Peeters S.H."/>
            <person name="Heuer A."/>
            <person name="Rast P."/>
            <person name="Oberbeckmann S."/>
            <person name="Bunk B."/>
            <person name="Jeske O."/>
            <person name="Meyerdierks A."/>
            <person name="Storesund J.E."/>
            <person name="Kallscheuer N."/>
            <person name="Luecker S."/>
            <person name="Lage O.M."/>
            <person name="Pohl T."/>
            <person name="Merkel B.J."/>
            <person name="Hornburger P."/>
            <person name="Mueller R.-W."/>
            <person name="Bruemmer F."/>
            <person name="Labrenz M."/>
            <person name="Spormann A.M."/>
            <person name="Op Den Camp H."/>
            <person name="Overmann J."/>
            <person name="Amann R."/>
            <person name="Jetten M.S.M."/>
            <person name="Mascher T."/>
            <person name="Medema M.H."/>
            <person name="Devos D.P."/>
            <person name="Kaster A.-K."/>
            <person name="Ovreas L."/>
            <person name="Rohde M."/>
            <person name="Galperin M.Y."/>
            <person name="Jogler C."/>
        </authorList>
    </citation>
    <scope>NUCLEOTIDE SEQUENCE [LARGE SCALE GENOMIC DNA]</scope>
    <source>
        <strain evidence="1 2">Poly59</strain>
    </source>
</reference>
<proteinExistence type="predicted"/>
<sequence>MTKWTLTQKQKPPENKVETCAENIDASPIDAKNFGDKSLAEIKKISLGRQTIGDWFDVQDSDGPDTVELRGDLRRFDHIGAALSSGELKVVGDAGNFLGGAADGKRLGMSGGRIVITGNVGDYAGHRMRRGEIWICGNVGRFAAAHMVAGTIVIAGKIGHDFAIGMRRGSLIVSQMPILADGRFSDPVESDFLIASLIAPPETGHLVEFWSRLQDQQVSTRRGDRAVGGQGEIVTPH</sequence>
<dbReference type="SUPFAM" id="SSF69336">
    <property type="entry name" value="Alpha subunit of glutamate synthase, C-terminal domain"/>
    <property type="match status" value="1"/>
</dbReference>
<accession>A0A5C6EQA1</accession>
<comment type="caution">
    <text evidence="1">The sequence shown here is derived from an EMBL/GenBank/DDBJ whole genome shotgun (WGS) entry which is preliminary data.</text>
</comment>
<keyword evidence="2" id="KW-1185">Reference proteome</keyword>
<dbReference type="Gene3D" id="2.160.20.60">
    <property type="entry name" value="Glutamate synthase, alpha subunit, C-terminal domain"/>
    <property type="match status" value="1"/>
</dbReference>
<evidence type="ECO:0000313" key="1">
    <source>
        <dbReference type="EMBL" id="TWU49741.1"/>
    </source>
</evidence>